<keyword evidence="6 12" id="KW-0812">Transmembrane</keyword>
<protein>
    <recommendedName>
        <fullName evidence="12">ATP synthase complex subunit 8</fullName>
    </recommendedName>
</protein>
<keyword evidence="10 12" id="KW-0496">Mitochondrion</keyword>
<keyword evidence="8 13" id="KW-1133">Transmembrane helix</keyword>
<accession>A0A0S2MQR6</accession>
<dbReference type="GO" id="GO:0045259">
    <property type="term" value="C:proton-transporting ATP synthase complex"/>
    <property type="evidence" value="ECO:0007669"/>
    <property type="project" value="UniProtKB-KW"/>
</dbReference>
<keyword evidence="7 12" id="KW-0375">Hydrogen ion transport</keyword>
<evidence type="ECO:0000256" key="1">
    <source>
        <dbReference type="ARBA" id="ARBA00004304"/>
    </source>
</evidence>
<keyword evidence="11 13" id="KW-0472">Membrane</keyword>
<proteinExistence type="inferred from homology"/>
<sequence length="52" mass="6567">MPQMSPLNWLSLMLFFIMILLWFNSFNYFIFKNINKNEFKIKSMKTQLNWKW</sequence>
<evidence type="ECO:0000256" key="12">
    <source>
        <dbReference type="RuleBase" id="RU003661"/>
    </source>
</evidence>
<organism evidence="14">
    <name type="scientific">Brentidae sp. GENSP01</name>
    <dbReference type="NCBI Taxonomy" id="1205806"/>
    <lineage>
        <taxon>Eukaryota</taxon>
        <taxon>Metazoa</taxon>
        <taxon>Ecdysozoa</taxon>
        <taxon>Arthropoda</taxon>
        <taxon>Hexapoda</taxon>
        <taxon>Insecta</taxon>
        <taxon>Pterygota</taxon>
        <taxon>Neoptera</taxon>
        <taxon>Endopterygota</taxon>
        <taxon>Coleoptera</taxon>
        <taxon>Polyphaga</taxon>
        <taxon>Cucujiformia</taxon>
        <taxon>Brentidae</taxon>
    </lineage>
</organism>
<evidence type="ECO:0000256" key="3">
    <source>
        <dbReference type="ARBA" id="ARBA00011291"/>
    </source>
</evidence>
<evidence type="ECO:0000256" key="4">
    <source>
        <dbReference type="ARBA" id="ARBA00022448"/>
    </source>
</evidence>
<evidence type="ECO:0000256" key="6">
    <source>
        <dbReference type="ARBA" id="ARBA00022692"/>
    </source>
</evidence>
<evidence type="ECO:0000256" key="2">
    <source>
        <dbReference type="ARBA" id="ARBA00008892"/>
    </source>
</evidence>
<evidence type="ECO:0000256" key="13">
    <source>
        <dbReference type="SAM" id="Phobius"/>
    </source>
</evidence>
<evidence type="ECO:0000256" key="7">
    <source>
        <dbReference type="ARBA" id="ARBA00022781"/>
    </source>
</evidence>
<feature type="transmembrane region" description="Helical" evidence="13">
    <location>
        <begin position="12"/>
        <end position="31"/>
    </location>
</feature>
<dbReference type="EMBL" id="JX412805">
    <property type="protein sequence ID" value="ALO77047.1"/>
    <property type="molecule type" value="Genomic_DNA"/>
</dbReference>
<evidence type="ECO:0000256" key="9">
    <source>
        <dbReference type="ARBA" id="ARBA00023065"/>
    </source>
</evidence>
<dbReference type="Pfam" id="PF00895">
    <property type="entry name" value="ATP-synt_8"/>
    <property type="match status" value="1"/>
</dbReference>
<evidence type="ECO:0000313" key="14">
    <source>
        <dbReference type="EMBL" id="ALO77047.1"/>
    </source>
</evidence>
<comment type="subcellular location">
    <subcellularLocation>
        <location evidence="1 12">Mitochondrion membrane</location>
        <topology evidence="1 12">Single-pass membrane protein</topology>
    </subcellularLocation>
</comment>
<reference evidence="14" key="1">
    <citation type="submission" date="2012-06" db="EMBL/GenBank/DDBJ databases">
        <title>Mitogenomics of the Coleoptera under dense taxon sampling.</title>
        <authorList>
            <person name="Timmermans M.J.T.N."/>
            <person name="Lim J."/>
            <person name="Dodsworth S."/>
            <person name="Haran J."/>
            <person name="Ahrens D."/>
            <person name="Bocak L."/>
            <person name="London A."/>
            <person name="Culverwell L."/>
            <person name="Vogler A.P."/>
        </authorList>
    </citation>
    <scope>NUCLEOTIDE SEQUENCE</scope>
</reference>
<name>A0A0S2MQR6_9CUCU</name>
<keyword evidence="4 12" id="KW-0813">Transport</keyword>
<dbReference type="GO" id="GO:0031966">
    <property type="term" value="C:mitochondrial membrane"/>
    <property type="evidence" value="ECO:0007669"/>
    <property type="project" value="UniProtKB-SubCell"/>
</dbReference>
<evidence type="ECO:0000256" key="5">
    <source>
        <dbReference type="ARBA" id="ARBA00022547"/>
    </source>
</evidence>
<dbReference type="AlphaFoldDB" id="A0A0S2MQR6"/>
<dbReference type="InterPro" id="IPR001421">
    <property type="entry name" value="ATP8_metazoa"/>
</dbReference>
<comment type="subunit">
    <text evidence="3">F-type ATPases have 2 components, CF(1) - the catalytic core - and CF(0) - the membrane proton channel.</text>
</comment>
<evidence type="ECO:0000256" key="11">
    <source>
        <dbReference type="ARBA" id="ARBA00023136"/>
    </source>
</evidence>
<dbReference type="GO" id="GO:0015986">
    <property type="term" value="P:proton motive force-driven ATP synthesis"/>
    <property type="evidence" value="ECO:0007669"/>
    <property type="project" value="InterPro"/>
</dbReference>
<evidence type="ECO:0000256" key="10">
    <source>
        <dbReference type="ARBA" id="ARBA00023128"/>
    </source>
</evidence>
<geneLocation type="mitochondrion" evidence="14"/>
<keyword evidence="9 12" id="KW-0406">Ion transport</keyword>
<evidence type="ECO:0000256" key="8">
    <source>
        <dbReference type="ARBA" id="ARBA00022989"/>
    </source>
</evidence>
<keyword evidence="5 12" id="KW-0138">CF(0)</keyword>
<gene>
    <name evidence="14" type="primary">atp8</name>
</gene>
<dbReference type="GO" id="GO:0015078">
    <property type="term" value="F:proton transmembrane transporter activity"/>
    <property type="evidence" value="ECO:0007669"/>
    <property type="project" value="InterPro"/>
</dbReference>
<comment type="similarity">
    <text evidence="2 12">Belongs to the ATPase protein 8 family.</text>
</comment>